<dbReference type="AlphaFoldDB" id="A0A6N6M6R3"/>
<evidence type="ECO:0000313" key="7">
    <source>
        <dbReference type="EMBL" id="KAB1064001.1"/>
    </source>
</evidence>
<dbReference type="Gene3D" id="3.40.1090.10">
    <property type="entry name" value="Cytosolic phospholipase A2 catalytic domain"/>
    <property type="match status" value="2"/>
</dbReference>
<feature type="short sequence motif" description="GXSXG" evidence="4">
    <location>
        <begin position="66"/>
        <end position="70"/>
    </location>
</feature>
<feature type="active site" description="Proton acceptor" evidence="4">
    <location>
        <position position="212"/>
    </location>
</feature>
<dbReference type="Pfam" id="PF01734">
    <property type="entry name" value="Patatin"/>
    <property type="match status" value="1"/>
</dbReference>
<dbReference type="GO" id="GO:0016787">
    <property type="term" value="F:hydrolase activity"/>
    <property type="evidence" value="ECO:0007669"/>
    <property type="project" value="UniProtKB-UniRule"/>
</dbReference>
<evidence type="ECO:0000256" key="3">
    <source>
        <dbReference type="ARBA" id="ARBA00023098"/>
    </source>
</evidence>
<dbReference type="GO" id="GO:0019867">
    <property type="term" value="C:outer membrane"/>
    <property type="evidence" value="ECO:0007669"/>
    <property type="project" value="InterPro"/>
</dbReference>
<feature type="short sequence motif" description="DGA/G" evidence="4">
    <location>
        <begin position="212"/>
        <end position="214"/>
    </location>
</feature>
<dbReference type="CDD" id="cd07205">
    <property type="entry name" value="Pat_PNPLA6_PNPLA7_NTE1_like"/>
    <property type="match status" value="1"/>
</dbReference>
<keyword evidence="8" id="KW-1185">Reference proteome</keyword>
<protein>
    <recommendedName>
        <fullName evidence="6">PNPLA domain-containing protein</fullName>
    </recommendedName>
</protein>
<dbReference type="RefSeq" id="WP_151168074.1">
    <property type="nucleotide sequence ID" value="NZ_WACR01000006.1"/>
</dbReference>
<keyword evidence="1 4" id="KW-0378">Hydrolase</keyword>
<evidence type="ECO:0000259" key="6">
    <source>
        <dbReference type="PROSITE" id="PS51635"/>
    </source>
</evidence>
<dbReference type="PANTHER" id="PTHR14226">
    <property type="entry name" value="NEUROPATHY TARGET ESTERASE/SWISS CHEESE D.MELANOGASTER"/>
    <property type="match status" value="1"/>
</dbReference>
<organism evidence="7 8">
    <name type="scientific">Salibacter halophilus</name>
    <dbReference type="NCBI Taxonomy" id="1803916"/>
    <lineage>
        <taxon>Bacteria</taxon>
        <taxon>Pseudomonadati</taxon>
        <taxon>Bacteroidota</taxon>
        <taxon>Flavobacteriia</taxon>
        <taxon>Flavobacteriales</taxon>
        <taxon>Salibacteraceae</taxon>
        <taxon>Salibacter</taxon>
    </lineage>
</organism>
<dbReference type="Gene3D" id="2.40.160.50">
    <property type="entry name" value="membrane protein fhac: a member of the omp85/tpsb transporter family"/>
    <property type="match status" value="1"/>
</dbReference>
<keyword evidence="2 4" id="KW-0442">Lipid degradation</keyword>
<keyword evidence="5" id="KW-0732">Signal</keyword>
<evidence type="ECO:0000256" key="5">
    <source>
        <dbReference type="SAM" id="SignalP"/>
    </source>
</evidence>
<dbReference type="GO" id="GO:0016042">
    <property type="term" value="P:lipid catabolic process"/>
    <property type="evidence" value="ECO:0007669"/>
    <property type="project" value="UniProtKB-UniRule"/>
</dbReference>
<evidence type="ECO:0000256" key="4">
    <source>
        <dbReference type="PROSITE-ProRule" id="PRU01161"/>
    </source>
</evidence>
<feature type="domain" description="PNPLA" evidence="6">
    <location>
        <begin position="35"/>
        <end position="225"/>
    </location>
</feature>
<dbReference type="Proteomes" id="UP000435357">
    <property type="component" value="Unassembled WGS sequence"/>
</dbReference>
<keyword evidence="3 4" id="KW-0443">Lipid metabolism</keyword>
<dbReference type="InterPro" id="IPR002641">
    <property type="entry name" value="PNPLA_dom"/>
</dbReference>
<dbReference type="EMBL" id="WACR01000006">
    <property type="protein sequence ID" value="KAB1064001.1"/>
    <property type="molecule type" value="Genomic_DNA"/>
</dbReference>
<feature type="chain" id="PRO_5026914667" description="PNPLA domain-containing protein" evidence="5">
    <location>
        <begin position="19"/>
        <end position="763"/>
    </location>
</feature>
<dbReference type="InterPro" id="IPR010827">
    <property type="entry name" value="BamA/TamA_POTRA"/>
</dbReference>
<dbReference type="OrthoDB" id="9770965at2"/>
<name>A0A6N6M6R3_9FLAO</name>
<accession>A0A6N6M6R3</accession>
<sequence length="763" mass="84343">MRFLSLLFLLLISYQLLGSDTTRHRDDIPRPKIGVVLSGGGAKGFAHIGFLKVLKEAGIKPDYITGVSMGAVVGGLTAIGYTPEQLEEISISTNWDDVISNKIPLNQVAIEEKDYYGRYITEFGIEDKRITLPNAVVEGQQLHLMLSRLTSPVHGLSDFSKFPTPFACVATNITNGEPVTLNNGNLAKAMRASMAIPSVFSPIEIDGKLLVDGGLVHNLPVREAIDMGADIIIASYTGAQFKPKEELNGVQDILKQSAFVTSILDSKEEMTKADYLVKPISEEFQAGDFNKADSIIKMGYESTKYMLPQLKKLADSLYSSSFESANVDTTDVELPSEIKIDSISIRGNKAISDELILGKLGIEENDPYSIELLEKRINVAYGTQYFKRISYNLEFSSDSTSVLILDIEEVPKASVKTALHYDNETGIGLTLNLTTRNAIFEGSRTIFEVDIADNPRVDLNYFKYLGQNQNIAYTIGGKFSNQKDISSFGTASGVLYNASFTEISSGIMSTNSPNVSVGGRMLLSLSRLKPTFNRDSLVDIYSDRSLAAEGFLLVNSMDRVYFPTKGVKADIRYRYNLSSDLNAGISSNLFLLEDAFSENFSLNNYHTLEYNIEKRFKLHPNFSTYLGIAGAIHTTDTVVASDRYFIGGFNPILQNSISFWGADVYEFAATNYSMAKAGVQYQPFNKFYVELQANYIHPNEPFHRVLKSVEEQPLLSQRETFEDALGAGIKLSYMSPLGPISCGVYQNSNNPTIGTYISVGFKY</sequence>
<feature type="short sequence motif" description="GXGXXG" evidence="4">
    <location>
        <begin position="39"/>
        <end position="44"/>
    </location>
</feature>
<dbReference type="PANTHER" id="PTHR14226:SF29">
    <property type="entry name" value="NEUROPATHY TARGET ESTERASE SWS"/>
    <property type="match status" value="1"/>
</dbReference>
<feature type="signal peptide" evidence="5">
    <location>
        <begin position="1"/>
        <end position="18"/>
    </location>
</feature>
<feature type="active site" description="Nucleophile" evidence="4">
    <location>
        <position position="68"/>
    </location>
</feature>
<gene>
    <name evidence="7" type="ORF">F3059_08165</name>
</gene>
<evidence type="ECO:0000256" key="2">
    <source>
        <dbReference type="ARBA" id="ARBA00022963"/>
    </source>
</evidence>
<comment type="caution">
    <text evidence="7">The sequence shown here is derived from an EMBL/GenBank/DDBJ whole genome shotgun (WGS) entry which is preliminary data.</text>
</comment>
<dbReference type="Pfam" id="PF07244">
    <property type="entry name" value="POTRA"/>
    <property type="match status" value="1"/>
</dbReference>
<evidence type="ECO:0000256" key="1">
    <source>
        <dbReference type="ARBA" id="ARBA00022801"/>
    </source>
</evidence>
<dbReference type="SUPFAM" id="SSF52151">
    <property type="entry name" value="FabD/lysophospholipase-like"/>
    <property type="match status" value="1"/>
</dbReference>
<dbReference type="InterPro" id="IPR043864">
    <property type="entry name" value="Omp85-like_dom"/>
</dbReference>
<dbReference type="Pfam" id="PF19143">
    <property type="entry name" value="Omp85_2"/>
    <property type="match status" value="1"/>
</dbReference>
<proteinExistence type="predicted"/>
<reference evidence="7 8" key="1">
    <citation type="submission" date="2019-09" db="EMBL/GenBank/DDBJ databases">
        <title>Genomes of Cryomorphaceae.</title>
        <authorList>
            <person name="Bowman J.P."/>
        </authorList>
    </citation>
    <scope>NUCLEOTIDE SEQUENCE [LARGE SCALE GENOMIC DNA]</scope>
    <source>
        <strain evidence="7 8">KCTC 52047</strain>
    </source>
</reference>
<evidence type="ECO:0000313" key="8">
    <source>
        <dbReference type="Proteomes" id="UP000435357"/>
    </source>
</evidence>
<dbReference type="InterPro" id="IPR050301">
    <property type="entry name" value="NTE"/>
</dbReference>
<dbReference type="Gene3D" id="3.10.20.310">
    <property type="entry name" value="membrane protein fhac"/>
    <property type="match status" value="1"/>
</dbReference>
<dbReference type="PROSITE" id="PS51635">
    <property type="entry name" value="PNPLA"/>
    <property type="match status" value="1"/>
</dbReference>
<dbReference type="InterPro" id="IPR016035">
    <property type="entry name" value="Acyl_Trfase/lysoPLipase"/>
</dbReference>